<dbReference type="GO" id="GO:0003677">
    <property type="term" value="F:DNA binding"/>
    <property type="evidence" value="ECO:0007669"/>
    <property type="project" value="InterPro"/>
</dbReference>
<sequence length="48" mass="5595">MKDMIDISKASQMLGVYTKTLRRWDNGGKFKAYKTLGGHRRYKLSDVE</sequence>
<dbReference type="AlphaFoldDB" id="A0A151B1Z8"/>
<dbReference type="InterPro" id="IPR009061">
    <property type="entry name" value="DNA-bd_dom_put_sf"/>
</dbReference>
<accession>A0A151B1Z8</accession>
<dbReference type="PATRIC" id="fig|1121338.3.peg.2210"/>
<keyword evidence="3" id="KW-1185">Reference proteome</keyword>
<evidence type="ECO:0000313" key="3">
    <source>
        <dbReference type="Proteomes" id="UP000075531"/>
    </source>
</evidence>
<evidence type="ECO:0000259" key="1">
    <source>
        <dbReference type="PROSITE" id="PS50937"/>
    </source>
</evidence>
<proteinExistence type="predicted"/>
<evidence type="ECO:0000313" key="2">
    <source>
        <dbReference type="EMBL" id="KYH33941.1"/>
    </source>
</evidence>
<reference evidence="2 3" key="1">
    <citation type="submission" date="2016-02" db="EMBL/GenBank/DDBJ databases">
        <title>Genome sequence of Clostridium tepidiprofundi DSM 19306.</title>
        <authorList>
            <person name="Poehlein A."/>
            <person name="Daniel R."/>
        </authorList>
    </citation>
    <scope>NUCLEOTIDE SEQUENCE [LARGE SCALE GENOMIC DNA]</scope>
    <source>
        <strain evidence="2 3">DSM 19306</strain>
    </source>
</reference>
<dbReference type="Proteomes" id="UP000075531">
    <property type="component" value="Unassembled WGS sequence"/>
</dbReference>
<gene>
    <name evidence="2" type="ORF">CLTEP_21140</name>
</gene>
<dbReference type="Gene3D" id="1.10.1660.10">
    <property type="match status" value="1"/>
</dbReference>
<dbReference type="STRING" id="1121338.CLTEP_21140"/>
<dbReference type="GO" id="GO:0006355">
    <property type="term" value="P:regulation of DNA-templated transcription"/>
    <property type="evidence" value="ECO:0007669"/>
    <property type="project" value="InterPro"/>
</dbReference>
<name>A0A151B1Z8_9CLOT</name>
<dbReference type="SUPFAM" id="SSF46955">
    <property type="entry name" value="Putative DNA-binding domain"/>
    <property type="match status" value="1"/>
</dbReference>
<feature type="domain" description="HTH merR-type" evidence="1">
    <location>
        <begin position="4"/>
        <end position="48"/>
    </location>
</feature>
<dbReference type="EMBL" id="LTBA01000032">
    <property type="protein sequence ID" value="KYH33941.1"/>
    <property type="molecule type" value="Genomic_DNA"/>
</dbReference>
<dbReference type="OrthoDB" id="3575335at2"/>
<dbReference type="Pfam" id="PF00376">
    <property type="entry name" value="MerR"/>
    <property type="match status" value="1"/>
</dbReference>
<dbReference type="RefSeq" id="WP_084364889.1">
    <property type="nucleotide sequence ID" value="NZ_LTBA01000032.1"/>
</dbReference>
<comment type="caution">
    <text evidence="2">The sequence shown here is derived from an EMBL/GenBank/DDBJ whole genome shotgun (WGS) entry which is preliminary data.</text>
</comment>
<dbReference type="CDD" id="cd04762">
    <property type="entry name" value="HTH_MerR-trunc"/>
    <property type="match status" value="1"/>
</dbReference>
<dbReference type="PROSITE" id="PS50937">
    <property type="entry name" value="HTH_MERR_2"/>
    <property type="match status" value="1"/>
</dbReference>
<protein>
    <submittedName>
        <fullName evidence="2">MerR family regulatory protein</fullName>
    </submittedName>
</protein>
<dbReference type="InterPro" id="IPR000551">
    <property type="entry name" value="MerR-type_HTH_dom"/>
</dbReference>
<organism evidence="2 3">
    <name type="scientific">Clostridium tepidiprofundi DSM 19306</name>
    <dbReference type="NCBI Taxonomy" id="1121338"/>
    <lineage>
        <taxon>Bacteria</taxon>
        <taxon>Bacillati</taxon>
        <taxon>Bacillota</taxon>
        <taxon>Clostridia</taxon>
        <taxon>Eubacteriales</taxon>
        <taxon>Clostridiaceae</taxon>
        <taxon>Clostridium</taxon>
    </lineage>
</organism>